<gene>
    <name evidence="2" type="ORF">DFH08DRAFT_938767</name>
</gene>
<proteinExistence type="predicted"/>
<evidence type="ECO:0000256" key="1">
    <source>
        <dbReference type="SAM" id="MobiDB-lite"/>
    </source>
</evidence>
<protein>
    <submittedName>
        <fullName evidence="2">Uncharacterized protein</fullName>
    </submittedName>
</protein>
<evidence type="ECO:0000313" key="3">
    <source>
        <dbReference type="Proteomes" id="UP001218218"/>
    </source>
</evidence>
<reference evidence="2" key="1">
    <citation type="submission" date="2023-03" db="EMBL/GenBank/DDBJ databases">
        <title>Massive genome expansion in bonnet fungi (Mycena s.s.) driven by repeated elements and novel gene families across ecological guilds.</title>
        <authorList>
            <consortium name="Lawrence Berkeley National Laboratory"/>
            <person name="Harder C.B."/>
            <person name="Miyauchi S."/>
            <person name="Viragh M."/>
            <person name="Kuo A."/>
            <person name="Thoen E."/>
            <person name="Andreopoulos B."/>
            <person name="Lu D."/>
            <person name="Skrede I."/>
            <person name="Drula E."/>
            <person name="Henrissat B."/>
            <person name="Morin E."/>
            <person name="Kohler A."/>
            <person name="Barry K."/>
            <person name="LaButti K."/>
            <person name="Morin E."/>
            <person name="Salamov A."/>
            <person name="Lipzen A."/>
            <person name="Mereny Z."/>
            <person name="Hegedus B."/>
            <person name="Baldrian P."/>
            <person name="Stursova M."/>
            <person name="Weitz H."/>
            <person name="Taylor A."/>
            <person name="Grigoriev I.V."/>
            <person name="Nagy L.G."/>
            <person name="Martin F."/>
            <person name="Kauserud H."/>
        </authorList>
    </citation>
    <scope>NUCLEOTIDE SEQUENCE</scope>
    <source>
        <strain evidence="2">CBHHK002</strain>
    </source>
</reference>
<keyword evidence="3" id="KW-1185">Reference proteome</keyword>
<name>A0AAD6ZUF2_9AGAR</name>
<dbReference type="EMBL" id="JARIHO010000027">
    <property type="protein sequence ID" value="KAJ7339974.1"/>
    <property type="molecule type" value="Genomic_DNA"/>
</dbReference>
<feature type="compositionally biased region" description="Acidic residues" evidence="1">
    <location>
        <begin position="108"/>
        <end position="123"/>
    </location>
</feature>
<feature type="region of interest" description="Disordered" evidence="1">
    <location>
        <begin position="91"/>
        <end position="151"/>
    </location>
</feature>
<organism evidence="2 3">
    <name type="scientific">Mycena albidolilacea</name>
    <dbReference type="NCBI Taxonomy" id="1033008"/>
    <lineage>
        <taxon>Eukaryota</taxon>
        <taxon>Fungi</taxon>
        <taxon>Dikarya</taxon>
        <taxon>Basidiomycota</taxon>
        <taxon>Agaricomycotina</taxon>
        <taxon>Agaricomycetes</taxon>
        <taxon>Agaricomycetidae</taxon>
        <taxon>Agaricales</taxon>
        <taxon>Marasmiineae</taxon>
        <taxon>Mycenaceae</taxon>
        <taxon>Mycena</taxon>
    </lineage>
</organism>
<accession>A0AAD6ZUF2</accession>
<comment type="caution">
    <text evidence="2">The sequence shown here is derived from an EMBL/GenBank/DDBJ whole genome shotgun (WGS) entry which is preliminary data.</text>
</comment>
<feature type="region of interest" description="Disordered" evidence="1">
    <location>
        <begin position="323"/>
        <end position="349"/>
    </location>
</feature>
<evidence type="ECO:0000313" key="2">
    <source>
        <dbReference type="EMBL" id="KAJ7339974.1"/>
    </source>
</evidence>
<feature type="compositionally biased region" description="Basic and acidic residues" evidence="1">
    <location>
        <begin position="124"/>
        <end position="134"/>
    </location>
</feature>
<dbReference type="Proteomes" id="UP001218218">
    <property type="component" value="Unassembled WGS sequence"/>
</dbReference>
<dbReference type="AlphaFoldDB" id="A0AAD6ZUF2"/>
<sequence length="349" mass="37832">MASIHFEFLPDSPGRATDAPEKRLRLVREEDCVKRAAACLVREYGRAADGAAAALQDGGDAHDAAFTGRLIWLGAEGNLGQTDAPRKALSAWVPDRPAQPVGSGGKEEEVDVADDDADADDRETDMGGRGKSDDQSEGTPGSAPSKIGGVTPTLASLHDISFLERTSRQAQDKLKIPPCWLLEEETRPDSKIAVCKRIGGVINILPDLFATNPNALAKQAKGRPKGNNVLASYSVVCRVITAHGRWQCWDVQFSAACNRFHLSVKLVPGLIHARRWKGIQECERLVVKGSCVVIERSKTWACELPVNKVTETTELGCRQMAGLKPSQRGGEGVDSESPHWMVELERSPH</sequence>